<reference evidence="2" key="1">
    <citation type="submission" date="2017-03" db="EMBL/GenBank/DDBJ databases">
        <title>Phytopthora megakarya and P. palmivora, two closely related causual agents of cacao black pod achieved similar genome size and gene model numbers by different mechanisms.</title>
        <authorList>
            <person name="Ali S."/>
            <person name="Shao J."/>
            <person name="Larry D.J."/>
            <person name="Kronmiller B."/>
            <person name="Shen D."/>
            <person name="Strem M.D."/>
            <person name="Melnick R.L."/>
            <person name="Guiltinan M.J."/>
            <person name="Tyler B.M."/>
            <person name="Meinhardt L.W."/>
            <person name="Bailey B.A."/>
        </authorList>
    </citation>
    <scope>NUCLEOTIDE SEQUENCE [LARGE SCALE GENOMIC DNA]</scope>
    <source>
        <strain evidence="2">zdho120</strain>
    </source>
</reference>
<name>A0A225UUY2_9STRA</name>
<evidence type="ECO:0000313" key="1">
    <source>
        <dbReference type="EMBL" id="OWY97195.1"/>
    </source>
</evidence>
<evidence type="ECO:0000313" key="2">
    <source>
        <dbReference type="Proteomes" id="UP000198211"/>
    </source>
</evidence>
<comment type="caution">
    <text evidence="1">The sequence shown here is derived from an EMBL/GenBank/DDBJ whole genome shotgun (WGS) entry which is preliminary data.</text>
</comment>
<dbReference type="Proteomes" id="UP000198211">
    <property type="component" value="Unassembled WGS sequence"/>
</dbReference>
<sequence>MLKDLGHEQEEATQVLEANQGAIALRATWTTTLGPNKWTSSISISVWDAIDANYVSTKDQFSDMDTKGLGAKFLLYLVEVSGAVAKVS</sequence>
<keyword evidence="2" id="KW-1185">Reference proteome</keyword>
<dbReference type="EMBL" id="NBNE01010734">
    <property type="protein sequence ID" value="OWY97195.1"/>
    <property type="molecule type" value="Genomic_DNA"/>
</dbReference>
<protein>
    <submittedName>
        <fullName evidence="1">Polyprotein</fullName>
    </submittedName>
</protein>
<dbReference type="AlphaFoldDB" id="A0A225UUY2"/>
<accession>A0A225UUY2</accession>
<proteinExistence type="predicted"/>
<organism evidence="1 2">
    <name type="scientific">Phytophthora megakarya</name>
    <dbReference type="NCBI Taxonomy" id="4795"/>
    <lineage>
        <taxon>Eukaryota</taxon>
        <taxon>Sar</taxon>
        <taxon>Stramenopiles</taxon>
        <taxon>Oomycota</taxon>
        <taxon>Peronosporomycetes</taxon>
        <taxon>Peronosporales</taxon>
        <taxon>Peronosporaceae</taxon>
        <taxon>Phytophthora</taxon>
    </lineage>
</organism>
<gene>
    <name evidence="1" type="ORF">PHMEG_00032335</name>
</gene>